<keyword evidence="2" id="KW-0472">Membrane</keyword>
<feature type="transmembrane region" description="Helical" evidence="2">
    <location>
        <begin position="182"/>
        <end position="204"/>
    </location>
</feature>
<dbReference type="Proteomes" id="UP001642483">
    <property type="component" value="Unassembled WGS sequence"/>
</dbReference>
<keyword evidence="4" id="KW-1185">Reference proteome</keyword>
<comment type="caution">
    <text evidence="3">The sequence shown here is derived from an EMBL/GenBank/DDBJ whole genome shotgun (WGS) entry which is preliminary data.</text>
</comment>
<gene>
    <name evidence="3" type="ORF">CVLEPA_LOCUS1099</name>
</gene>
<evidence type="ECO:0000313" key="4">
    <source>
        <dbReference type="Proteomes" id="UP001642483"/>
    </source>
</evidence>
<protein>
    <submittedName>
        <fullName evidence="3">Uncharacterized protein</fullName>
    </submittedName>
</protein>
<sequence length="229" mass="25713">MNFNGKPKVSDVQEELSEYEESSTSDKYKAEPFMTNPSGDGRCVGEDDETCSGPTVERNINVSSAQEQMEYSEDRNTSNPNKAIPFTDPPEEDDDNGSCNPEQPDPTHENRTPRQNEPPGHEEPSQQYSERTHYYQKTFAANQVHQRIRPTVIDRNKATNDPPPSRSNEVPTAPWYADHNTFILVLFSMVCIFIVVVVTVYLYFSKTGYITITNNPGANIRAAGNDVNG</sequence>
<name>A0ABP0F1E0_CLALP</name>
<feature type="compositionally biased region" description="Basic and acidic residues" evidence="1">
    <location>
        <begin position="105"/>
        <end position="124"/>
    </location>
</feature>
<feature type="compositionally biased region" description="Acidic residues" evidence="1">
    <location>
        <begin position="12"/>
        <end position="23"/>
    </location>
</feature>
<evidence type="ECO:0000313" key="3">
    <source>
        <dbReference type="EMBL" id="CAK8672107.1"/>
    </source>
</evidence>
<evidence type="ECO:0000256" key="2">
    <source>
        <dbReference type="SAM" id="Phobius"/>
    </source>
</evidence>
<accession>A0ABP0F1E0</accession>
<keyword evidence="2" id="KW-1133">Transmembrane helix</keyword>
<reference evidence="3 4" key="1">
    <citation type="submission" date="2024-02" db="EMBL/GenBank/DDBJ databases">
        <authorList>
            <person name="Daric V."/>
            <person name="Darras S."/>
        </authorList>
    </citation>
    <scope>NUCLEOTIDE SEQUENCE [LARGE SCALE GENOMIC DNA]</scope>
</reference>
<dbReference type="EMBL" id="CAWYQH010000001">
    <property type="protein sequence ID" value="CAK8672107.1"/>
    <property type="molecule type" value="Genomic_DNA"/>
</dbReference>
<feature type="compositionally biased region" description="Polar residues" evidence="1">
    <location>
        <begin position="58"/>
        <end position="69"/>
    </location>
</feature>
<evidence type="ECO:0000256" key="1">
    <source>
        <dbReference type="SAM" id="MobiDB-lite"/>
    </source>
</evidence>
<proteinExistence type="predicted"/>
<feature type="region of interest" description="Disordered" evidence="1">
    <location>
        <begin position="153"/>
        <end position="172"/>
    </location>
</feature>
<keyword evidence="2" id="KW-0812">Transmembrane</keyword>
<organism evidence="3 4">
    <name type="scientific">Clavelina lepadiformis</name>
    <name type="common">Light-bulb sea squirt</name>
    <name type="synonym">Ascidia lepadiformis</name>
    <dbReference type="NCBI Taxonomy" id="159417"/>
    <lineage>
        <taxon>Eukaryota</taxon>
        <taxon>Metazoa</taxon>
        <taxon>Chordata</taxon>
        <taxon>Tunicata</taxon>
        <taxon>Ascidiacea</taxon>
        <taxon>Aplousobranchia</taxon>
        <taxon>Clavelinidae</taxon>
        <taxon>Clavelina</taxon>
    </lineage>
</organism>
<feature type="region of interest" description="Disordered" evidence="1">
    <location>
        <begin position="1"/>
        <end position="129"/>
    </location>
</feature>